<organism evidence="1">
    <name type="scientific">human gut metagenome</name>
    <dbReference type="NCBI Taxonomy" id="408170"/>
    <lineage>
        <taxon>unclassified sequences</taxon>
        <taxon>metagenomes</taxon>
        <taxon>organismal metagenomes</taxon>
    </lineage>
</organism>
<protein>
    <submittedName>
        <fullName evidence="1">Phosphoglycolate phosphatase</fullName>
    </submittedName>
</protein>
<dbReference type="Pfam" id="PF13242">
    <property type="entry name" value="Hydrolase_like"/>
    <property type="match status" value="1"/>
</dbReference>
<dbReference type="InterPro" id="IPR036412">
    <property type="entry name" value="HAD-like_sf"/>
</dbReference>
<dbReference type="Gene3D" id="3.40.50.1000">
    <property type="entry name" value="HAD superfamily/HAD-like"/>
    <property type="match status" value="1"/>
</dbReference>
<feature type="non-terminal residue" evidence="1">
    <location>
        <position position="1"/>
    </location>
</feature>
<dbReference type="SUPFAM" id="SSF56784">
    <property type="entry name" value="HAD-like"/>
    <property type="match status" value="1"/>
</dbReference>
<dbReference type="CDD" id="cd01427">
    <property type="entry name" value="HAD_like"/>
    <property type="match status" value="1"/>
</dbReference>
<name>K1S9Q9_9ZZZZ</name>
<evidence type="ECO:0000313" key="1">
    <source>
        <dbReference type="EMBL" id="EKC52099.1"/>
    </source>
</evidence>
<dbReference type="AlphaFoldDB" id="K1S9Q9"/>
<proteinExistence type="predicted"/>
<dbReference type="EMBL" id="AJWY01011677">
    <property type="protein sequence ID" value="EKC52099.1"/>
    <property type="molecule type" value="Genomic_DNA"/>
</dbReference>
<sequence>ARWQKVLCRPFPFEGAGVQQVILSASNLPVLEQQVTERGVRPYFDRLLGLDNIYARSKVEVGLAYLTELKQRGAVPAQAIMIGDSVHDFEVAQALGVRCVLQTAGHQSAQQLRATGAPVVPDVLAAAQYCLNEL</sequence>
<comment type="caution">
    <text evidence="1">The sequence shown here is derived from an EMBL/GenBank/DDBJ whole genome shotgun (WGS) entry which is preliminary data.</text>
</comment>
<accession>K1S9Q9</accession>
<gene>
    <name evidence="1" type="ORF">LEA_17066</name>
</gene>
<reference evidence="1" key="1">
    <citation type="journal article" date="2013" name="Environ. Microbiol.">
        <title>Microbiota from the distal guts of lean and obese adolescents exhibit partial functional redundancy besides clear differences in community structure.</title>
        <authorList>
            <person name="Ferrer M."/>
            <person name="Ruiz A."/>
            <person name="Lanza F."/>
            <person name="Haange S.B."/>
            <person name="Oberbach A."/>
            <person name="Till H."/>
            <person name="Bargiela R."/>
            <person name="Campoy C."/>
            <person name="Segura M.T."/>
            <person name="Richter M."/>
            <person name="von Bergen M."/>
            <person name="Seifert J."/>
            <person name="Suarez A."/>
        </authorList>
    </citation>
    <scope>NUCLEOTIDE SEQUENCE</scope>
</reference>
<dbReference type="InterPro" id="IPR023214">
    <property type="entry name" value="HAD_sf"/>
</dbReference>